<gene>
    <name evidence="3" type="ORF">NIES37_52930</name>
</gene>
<dbReference type="InterPro" id="IPR051172">
    <property type="entry name" value="Chlamydia_OmcB"/>
</dbReference>
<dbReference type="InterPro" id="IPR013783">
    <property type="entry name" value="Ig-like_fold"/>
</dbReference>
<dbReference type="Pfam" id="PF00353">
    <property type="entry name" value="HemolysinCabind"/>
    <property type="match status" value="1"/>
</dbReference>
<dbReference type="PRINTS" id="PR00313">
    <property type="entry name" value="CABNDNGRPT"/>
</dbReference>
<feature type="domain" description="DUF11" evidence="2">
    <location>
        <begin position="304"/>
        <end position="415"/>
    </location>
</feature>
<evidence type="ECO:0000256" key="1">
    <source>
        <dbReference type="SAM" id="MobiDB-lite"/>
    </source>
</evidence>
<dbReference type="Gene3D" id="2.150.10.10">
    <property type="entry name" value="Serralysin-like metalloprotease, C-terminal"/>
    <property type="match status" value="1"/>
</dbReference>
<feature type="region of interest" description="Disordered" evidence="1">
    <location>
        <begin position="1"/>
        <end position="32"/>
    </location>
</feature>
<feature type="domain" description="DUF11" evidence="2">
    <location>
        <begin position="40"/>
        <end position="149"/>
    </location>
</feature>
<protein>
    <recommendedName>
        <fullName evidence="2">DUF11 domain-containing protein</fullName>
    </recommendedName>
</protein>
<feature type="domain" description="DUF11" evidence="2">
    <location>
        <begin position="467"/>
        <end position="555"/>
    </location>
</feature>
<evidence type="ECO:0000259" key="2">
    <source>
        <dbReference type="Pfam" id="PF01345"/>
    </source>
</evidence>
<name>A0A1Z4N6G4_9CYAN</name>
<sequence length="1069" mass="113589">MTNKNSKSSQKSKSFEKLDSSGQRKGKNQTTDKCEPVLADLSLSQKISDKSLFVGDEVSFTLTLNNSGPVNATGVKIQDLLPSGFSFIGAKASVGTYDSTTGIWDVGCIKSGCKVTLTLKATVLNATDAAAYTNVAEIIAADQKDPDSVVNNGNPREDDYSSATLCVVKQADLSLSQKISDKSLFVGDEVTFTLTLKNSGPANATGVKIQDLLPSGFSFINAKASVGNYDSTTGIWDVGSIKSGRNVTLTLKATVLNATDAAAYTNVAEIVAADQPDPDSVVNNGNPREDDYSSATLYVVKQADLSLSQTISNESLFVGDEVTFTVTLNNSGPANATGVKIQDLLPSGFSFLGADAGVGTYDITTGIWNVGSIKSGDNVTLTLKAKVVNAADGAAYTNVAEIVAADQEDPDSVVNNGDPTEDDYSSILAPVANLSVEKEFTLVNQQSFSSLKQSVDYNNDGKADQVIALPGDEVTFTITVSNKGFGDATGVQIVDDLRQKLPIGLDFISFADLDGGTSIDTDNNAQTLEVLFDNIAAGETKTITVNAKVSTENITSINLTGRLGTINPNTGDINPALPEYYETPFNGVFFLNYNVQKSNGDDRVEFGFLNIQNQAEVVAVNGKTLNPGTIAASSRLDVSTYKLEGTLNNQQPFRVFSVENFNNPNNTNASFFFNPDPISGSVSVGYPYQNQSEFLQPGQIGIAGFEADWAKSTDPQYLANLAVWNGLGADGSLTTAGETTTADEQAVINALVDFIADSVYSRDRFNKGSFTFNNGTQIENLNFQAGQYSPELIDFVNILVTDTGVVFTENNPQINRQALPDGQVESFNTSADSQFSDLQAIFDSFNFSVPTGVNITIQDSNGDGNISTRLQEIGGYKNNWLVSSITIDSNVNHVTFAACGSGANYDFASQNLIVANPNTTFTLQGSEHDSNKIIGTRFNDVIKGGNCADSLSGFDGNDVICGGKGDDLITGGRGDDDLSGGEGKDRFIFGANFGNDTIRDFCRWEDKIDLKQLILTQGTLDSNSDGVVNSCDQLASIDNCNLKLDLTSINGGTITFTGVTSVNITDFIL</sequence>
<dbReference type="RefSeq" id="WP_096580788.1">
    <property type="nucleotide sequence ID" value="NZ_CAWNJS010000001.1"/>
</dbReference>
<dbReference type="Gene3D" id="2.60.40.1170">
    <property type="entry name" value="Mu homology domain, subdomain B"/>
    <property type="match status" value="2"/>
</dbReference>
<dbReference type="EMBL" id="AP018248">
    <property type="protein sequence ID" value="BAZ01294.1"/>
    <property type="molecule type" value="Genomic_DNA"/>
</dbReference>
<evidence type="ECO:0000313" key="4">
    <source>
        <dbReference type="Proteomes" id="UP000218785"/>
    </source>
</evidence>
<dbReference type="PROSITE" id="PS00330">
    <property type="entry name" value="HEMOLYSIN_CALCIUM"/>
    <property type="match status" value="2"/>
</dbReference>
<dbReference type="GO" id="GO:0005509">
    <property type="term" value="F:calcium ion binding"/>
    <property type="evidence" value="ECO:0007669"/>
    <property type="project" value="InterPro"/>
</dbReference>
<dbReference type="InterPro" id="IPR001343">
    <property type="entry name" value="Hemolysn_Ca-bd"/>
</dbReference>
<dbReference type="Pfam" id="PF01345">
    <property type="entry name" value="DUF11"/>
    <property type="match status" value="4"/>
</dbReference>
<feature type="compositionally biased region" description="Low complexity" evidence="1">
    <location>
        <begin position="1"/>
        <end position="12"/>
    </location>
</feature>
<dbReference type="InterPro" id="IPR001434">
    <property type="entry name" value="OmcB-like_DUF11"/>
</dbReference>
<dbReference type="AlphaFoldDB" id="A0A1Z4N6G4"/>
<feature type="domain" description="DUF11" evidence="2">
    <location>
        <begin position="172"/>
        <end position="282"/>
    </location>
</feature>
<dbReference type="InterPro" id="IPR011049">
    <property type="entry name" value="Serralysin-like_metalloprot_C"/>
</dbReference>
<dbReference type="Proteomes" id="UP000218785">
    <property type="component" value="Chromosome"/>
</dbReference>
<dbReference type="SUPFAM" id="SSF51120">
    <property type="entry name" value="beta-Roll"/>
    <property type="match status" value="1"/>
</dbReference>
<dbReference type="Gene3D" id="2.60.40.10">
    <property type="entry name" value="Immunoglobulins"/>
    <property type="match status" value="2"/>
</dbReference>
<keyword evidence="4" id="KW-1185">Reference proteome</keyword>
<dbReference type="PANTHER" id="PTHR34819:SF3">
    <property type="entry name" value="CELL SURFACE PROTEIN"/>
    <property type="match status" value="1"/>
</dbReference>
<dbReference type="InterPro" id="IPR018511">
    <property type="entry name" value="Hemolysin-typ_Ca-bd_CS"/>
</dbReference>
<dbReference type="NCBIfam" id="TIGR01451">
    <property type="entry name" value="B_ant_repeat"/>
    <property type="match status" value="4"/>
</dbReference>
<accession>A0A1Z4N6G4</accession>
<feature type="compositionally biased region" description="Polar residues" evidence="1">
    <location>
        <begin position="20"/>
        <end position="29"/>
    </location>
</feature>
<evidence type="ECO:0000313" key="3">
    <source>
        <dbReference type="EMBL" id="BAZ01294.1"/>
    </source>
</evidence>
<dbReference type="PANTHER" id="PTHR34819">
    <property type="entry name" value="LARGE CYSTEINE-RICH PERIPLASMIC PROTEIN OMCB"/>
    <property type="match status" value="1"/>
</dbReference>
<reference evidence="3 4" key="1">
    <citation type="submission" date="2017-06" db="EMBL/GenBank/DDBJ databases">
        <title>Genome sequencing of cyanobaciteial culture collection at National Institute for Environmental Studies (NIES).</title>
        <authorList>
            <person name="Hirose Y."/>
            <person name="Shimura Y."/>
            <person name="Fujisawa T."/>
            <person name="Nakamura Y."/>
            <person name="Kawachi M."/>
        </authorList>
    </citation>
    <scope>NUCLEOTIDE SEQUENCE [LARGE SCALE GENOMIC DNA]</scope>
    <source>
        <strain evidence="3 4">NIES-37</strain>
    </source>
</reference>
<dbReference type="KEGG" id="ttq:NIES37_52930"/>
<dbReference type="InterPro" id="IPR047589">
    <property type="entry name" value="DUF11_rpt"/>
</dbReference>
<organism evidence="3 4">
    <name type="scientific">Tolypothrix tenuis PCC 7101</name>
    <dbReference type="NCBI Taxonomy" id="231146"/>
    <lineage>
        <taxon>Bacteria</taxon>
        <taxon>Bacillati</taxon>
        <taxon>Cyanobacteriota</taxon>
        <taxon>Cyanophyceae</taxon>
        <taxon>Nostocales</taxon>
        <taxon>Tolypothrichaceae</taxon>
        <taxon>Tolypothrix</taxon>
    </lineage>
</organism>
<proteinExistence type="predicted"/>